<dbReference type="AlphaFoldDB" id="A0A956ND40"/>
<feature type="region of interest" description="Disordered" evidence="1">
    <location>
        <begin position="99"/>
        <end position="129"/>
    </location>
</feature>
<dbReference type="InterPro" id="IPR027383">
    <property type="entry name" value="Znf_put"/>
</dbReference>
<keyword evidence="2" id="KW-1133">Transmembrane helix</keyword>
<dbReference type="InterPro" id="IPR041916">
    <property type="entry name" value="Anti_sigma_zinc_sf"/>
</dbReference>
<evidence type="ECO:0000259" key="3">
    <source>
        <dbReference type="Pfam" id="PF13490"/>
    </source>
</evidence>
<dbReference type="Pfam" id="PF13490">
    <property type="entry name" value="zf-HC2"/>
    <property type="match status" value="1"/>
</dbReference>
<comment type="caution">
    <text evidence="4">The sequence shown here is derived from an EMBL/GenBank/DDBJ whole genome shotgun (WGS) entry which is preliminary data.</text>
</comment>
<proteinExistence type="predicted"/>
<name>A0A956ND40_UNCEI</name>
<keyword evidence="2" id="KW-0812">Transmembrane</keyword>
<keyword evidence="2" id="KW-0472">Membrane</keyword>
<organism evidence="4 5">
    <name type="scientific">Eiseniibacteriota bacterium</name>
    <dbReference type="NCBI Taxonomy" id="2212470"/>
    <lineage>
        <taxon>Bacteria</taxon>
        <taxon>Candidatus Eiseniibacteriota</taxon>
    </lineage>
</organism>
<reference evidence="4" key="1">
    <citation type="submission" date="2020-04" db="EMBL/GenBank/DDBJ databases">
        <authorList>
            <person name="Zhang T."/>
        </authorList>
    </citation>
    <scope>NUCLEOTIDE SEQUENCE</scope>
    <source>
        <strain evidence="4">HKST-UBA02</strain>
    </source>
</reference>
<evidence type="ECO:0000313" key="5">
    <source>
        <dbReference type="Proteomes" id="UP000739538"/>
    </source>
</evidence>
<reference evidence="4" key="2">
    <citation type="journal article" date="2021" name="Microbiome">
        <title>Successional dynamics and alternative stable states in a saline activated sludge microbial community over 9 years.</title>
        <authorList>
            <person name="Wang Y."/>
            <person name="Ye J."/>
            <person name="Ju F."/>
            <person name="Liu L."/>
            <person name="Boyd J.A."/>
            <person name="Deng Y."/>
            <person name="Parks D.H."/>
            <person name="Jiang X."/>
            <person name="Yin X."/>
            <person name="Woodcroft B.J."/>
            <person name="Tyson G.W."/>
            <person name="Hugenholtz P."/>
            <person name="Polz M.F."/>
            <person name="Zhang T."/>
        </authorList>
    </citation>
    <scope>NUCLEOTIDE SEQUENCE</scope>
    <source>
        <strain evidence="4">HKST-UBA02</strain>
    </source>
</reference>
<protein>
    <submittedName>
        <fullName evidence="4">Zf-HC2 domain-containing protein</fullName>
    </submittedName>
</protein>
<dbReference type="Gene3D" id="1.10.10.1320">
    <property type="entry name" value="Anti-sigma factor, zinc-finger domain"/>
    <property type="match status" value="1"/>
</dbReference>
<evidence type="ECO:0000256" key="2">
    <source>
        <dbReference type="SAM" id="Phobius"/>
    </source>
</evidence>
<feature type="transmembrane region" description="Helical" evidence="2">
    <location>
        <begin position="143"/>
        <end position="163"/>
    </location>
</feature>
<feature type="domain" description="Putative zinc-finger" evidence="3">
    <location>
        <begin position="6"/>
        <end position="38"/>
    </location>
</feature>
<gene>
    <name evidence="4" type="ORF">KDA27_12405</name>
</gene>
<dbReference type="Proteomes" id="UP000739538">
    <property type="component" value="Unassembled WGS sequence"/>
</dbReference>
<dbReference type="EMBL" id="JAGQHS010000059">
    <property type="protein sequence ID" value="MCA9756597.1"/>
    <property type="molecule type" value="Genomic_DNA"/>
</dbReference>
<evidence type="ECO:0000313" key="4">
    <source>
        <dbReference type="EMBL" id="MCA9756597.1"/>
    </source>
</evidence>
<evidence type="ECO:0000256" key="1">
    <source>
        <dbReference type="SAM" id="MobiDB-lite"/>
    </source>
</evidence>
<accession>A0A956ND40</accession>
<sequence>MTLHDDIQSHFGDYLARELDESTHEEVRSHLERCPECRAELSSLRELLEQLGQLPREVEPERDLFHGIAARIGDPNEVSTTAPAAWTAAVTVDEVGAGAMASGERGPSPTHDASPVRANRAPSTSSSQGNAVRRFWQSFFTPGPALAGALGALAVLVGVILWAERGREPGQTGDLAATGSTEHQVEATGVSAPVSAGVEGRPATPRFVSSLVRALEYECMGAGKELYAAASAGDVSFGPGVDQALDTDVKLLDDAIDETLAALEADPDDAQLLQMLTQRYQQKLALLHRAIRLAEVA</sequence>